<feature type="signal peptide" evidence="1">
    <location>
        <begin position="1"/>
        <end position="19"/>
    </location>
</feature>
<protein>
    <recommendedName>
        <fullName evidence="4">Lipoprotein</fullName>
    </recommendedName>
</protein>
<sequence length="156" mass="17826">MRKLSTLFAILLIFSGCNSSEEINTTLSYEATKGFHKVEIVGDDLQRVVVFEEISDIGKGTITLPEGNVWPKEIKVKLPFPRLEGFKAYTNLDKEHLFEHFHAAGVGNNQYIGTYKGAEKKRLAKDGQFVEIELPAEMFEDNPKIIYIEWVNVYRI</sequence>
<organism evidence="2 3">
    <name type="scientific">Flammeovirga aprica JL-4</name>
    <dbReference type="NCBI Taxonomy" id="694437"/>
    <lineage>
        <taxon>Bacteria</taxon>
        <taxon>Pseudomonadati</taxon>
        <taxon>Bacteroidota</taxon>
        <taxon>Cytophagia</taxon>
        <taxon>Cytophagales</taxon>
        <taxon>Flammeovirgaceae</taxon>
        <taxon>Flammeovirga</taxon>
    </lineage>
</organism>
<gene>
    <name evidence="2" type="ORF">HHU12_05620</name>
</gene>
<proteinExistence type="predicted"/>
<accession>A0A7X9P2X9</accession>
<feature type="chain" id="PRO_5030753918" description="Lipoprotein" evidence="1">
    <location>
        <begin position="20"/>
        <end position="156"/>
    </location>
</feature>
<dbReference type="AlphaFoldDB" id="A0A7X9P2X9"/>
<dbReference type="RefSeq" id="WP_169655772.1">
    <property type="nucleotide sequence ID" value="NZ_JABANE010000010.1"/>
</dbReference>
<keyword evidence="1" id="KW-0732">Signal</keyword>
<evidence type="ECO:0000256" key="1">
    <source>
        <dbReference type="SAM" id="SignalP"/>
    </source>
</evidence>
<evidence type="ECO:0000313" key="2">
    <source>
        <dbReference type="EMBL" id="NME67437.1"/>
    </source>
</evidence>
<evidence type="ECO:0000313" key="3">
    <source>
        <dbReference type="Proteomes" id="UP000576082"/>
    </source>
</evidence>
<dbReference type="EMBL" id="JABANE010000010">
    <property type="protein sequence ID" value="NME67437.1"/>
    <property type="molecule type" value="Genomic_DNA"/>
</dbReference>
<dbReference type="Proteomes" id="UP000576082">
    <property type="component" value="Unassembled WGS sequence"/>
</dbReference>
<reference evidence="2 3" key="1">
    <citation type="submission" date="2020-04" db="EMBL/GenBank/DDBJ databases">
        <title>Flammeovirga sp. SR4, a novel species isolated from seawater.</title>
        <authorList>
            <person name="Wang X."/>
        </authorList>
    </citation>
    <scope>NUCLEOTIDE SEQUENCE [LARGE SCALE GENOMIC DNA]</scope>
    <source>
        <strain evidence="2 3">ATCC 23126</strain>
    </source>
</reference>
<keyword evidence="3" id="KW-1185">Reference proteome</keyword>
<name>A0A7X9P2X9_9BACT</name>
<evidence type="ECO:0008006" key="4">
    <source>
        <dbReference type="Google" id="ProtNLM"/>
    </source>
</evidence>
<comment type="caution">
    <text evidence="2">The sequence shown here is derived from an EMBL/GenBank/DDBJ whole genome shotgun (WGS) entry which is preliminary data.</text>
</comment>
<dbReference type="PROSITE" id="PS51257">
    <property type="entry name" value="PROKAR_LIPOPROTEIN"/>
    <property type="match status" value="1"/>
</dbReference>